<sequence>MDWGDRFERLFADLEVTLDAQERAVRDAEVADRTRRERARIELAGRLCAHRGLTIDLRLVGGARAHGRLVDVGADWLAVAPTEQRGSIIPLAAITSIAGLGPRSEAATTARRFGLGYALREVSRDRRRAQVIDVVGNAFEGTIDIVGADFLDLAEHPVDEARRAPNVRSIRTLPFAAIACVTS</sequence>
<dbReference type="RefSeq" id="WP_324386380.1">
    <property type="nucleotide sequence ID" value="NZ_BAAAPN010000103.1"/>
</dbReference>
<proteinExistence type="predicted"/>
<comment type="caution">
    <text evidence="1">The sequence shown here is derived from an EMBL/GenBank/DDBJ whole genome shotgun (WGS) entry which is preliminary data.</text>
</comment>
<protein>
    <submittedName>
        <fullName evidence="1">Uncharacterized protein</fullName>
    </submittedName>
</protein>
<organism evidence="1 2">
    <name type="scientific">Nostocoides vanveenii</name>
    <dbReference type="NCBI Taxonomy" id="330835"/>
    <lineage>
        <taxon>Bacteria</taxon>
        <taxon>Bacillati</taxon>
        <taxon>Actinomycetota</taxon>
        <taxon>Actinomycetes</taxon>
        <taxon>Micrococcales</taxon>
        <taxon>Intrasporangiaceae</taxon>
        <taxon>Nostocoides</taxon>
    </lineage>
</organism>
<evidence type="ECO:0000313" key="2">
    <source>
        <dbReference type="Proteomes" id="UP001501475"/>
    </source>
</evidence>
<reference evidence="1 2" key="1">
    <citation type="journal article" date="2019" name="Int. J. Syst. Evol. Microbiol.">
        <title>The Global Catalogue of Microorganisms (GCM) 10K type strain sequencing project: providing services to taxonomists for standard genome sequencing and annotation.</title>
        <authorList>
            <consortium name="The Broad Institute Genomics Platform"/>
            <consortium name="The Broad Institute Genome Sequencing Center for Infectious Disease"/>
            <person name="Wu L."/>
            <person name="Ma J."/>
        </authorList>
    </citation>
    <scope>NUCLEOTIDE SEQUENCE [LARGE SCALE GENOMIC DNA]</scope>
    <source>
        <strain evidence="1 2">JCM 15591</strain>
    </source>
</reference>
<evidence type="ECO:0000313" key="1">
    <source>
        <dbReference type="EMBL" id="GAA1775203.1"/>
    </source>
</evidence>
<dbReference type="EMBL" id="BAAAPN010000103">
    <property type="protein sequence ID" value="GAA1775203.1"/>
    <property type="molecule type" value="Genomic_DNA"/>
</dbReference>
<name>A0ABN2L4X8_9MICO</name>
<accession>A0ABN2L4X8</accession>
<keyword evidence="2" id="KW-1185">Reference proteome</keyword>
<dbReference type="Proteomes" id="UP001501475">
    <property type="component" value="Unassembled WGS sequence"/>
</dbReference>
<gene>
    <name evidence="1" type="ORF">GCM10009810_35190</name>
</gene>